<feature type="compositionally biased region" description="Polar residues" evidence="1">
    <location>
        <begin position="77"/>
        <end position="97"/>
    </location>
</feature>
<reference evidence="2 3" key="1">
    <citation type="journal article" date="2021" name="Nat. Plants">
        <title>The Taxus genome provides insights into paclitaxel biosynthesis.</title>
        <authorList>
            <person name="Xiong X."/>
            <person name="Gou J."/>
            <person name="Liao Q."/>
            <person name="Li Y."/>
            <person name="Zhou Q."/>
            <person name="Bi G."/>
            <person name="Li C."/>
            <person name="Du R."/>
            <person name="Wang X."/>
            <person name="Sun T."/>
            <person name="Guo L."/>
            <person name="Liang H."/>
            <person name="Lu P."/>
            <person name="Wu Y."/>
            <person name="Zhang Z."/>
            <person name="Ro D.K."/>
            <person name="Shang Y."/>
            <person name="Huang S."/>
            <person name="Yan J."/>
        </authorList>
    </citation>
    <scope>NUCLEOTIDE SEQUENCE [LARGE SCALE GENOMIC DNA]</scope>
    <source>
        <strain evidence="2">Ta-2019</strain>
    </source>
</reference>
<gene>
    <name evidence="2" type="ORF">KI387_007730</name>
</gene>
<accession>A0AA38GQB3</accession>
<sequence length="97" mass="11323">MLHEEMEEVKESKSLPGAIMDDQMEESHSLFKSEENKQFKHNLYLLREHNHHHGENIAFHISPEQEDSIMDVPEVAENSSHTAAPTWFSTSYQEEDD</sequence>
<comment type="caution">
    <text evidence="2">The sequence shown here is derived from an EMBL/GenBank/DDBJ whole genome shotgun (WGS) entry which is preliminary data.</text>
</comment>
<dbReference type="Proteomes" id="UP000824469">
    <property type="component" value="Unassembled WGS sequence"/>
</dbReference>
<protein>
    <submittedName>
        <fullName evidence="2">Uncharacterized protein</fullName>
    </submittedName>
</protein>
<evidence type="ECO:0000256" key="1">
    <source>
        <dbReference type="SAM" id="MobiDB-lite"/>
    </source>
</evidence>
<keyword evidence="3" id="KW-1185">Reference proteome</keyword>
<name>A0AA38GQB3_TAXCH</name>
<evidence type="ECO:0000313" key="3">
    <source>
        <dbReference type="Proteomes" id="UP000824469"/>
    </source>
</evidence>
<proteinExistence type="predicted"/>
<dbReference type="AlphaFoldDB" id="A0AA38GQB3"/>
<organism evidence="2 3">
    <name type="scientific">Taxus chinensis</name>
    <name type="common">Chinese yew</name>
    <name type="synonym">Taxus wallichiana var. chinensis</name>
    <dbReference type="NCBI Taxonomy" id="29808"/>
    <lineage>
        <taxon>Eukaryota</taxon>
        <taxon>Viridiplantae</taxon>
        <taxon>Streptophyta</taxon>
        <taxon>Embryophyta</taxon>
        <taxon>Tracheophyta</taxon>
        <taxon>Spermatophyta</taxon>
        <taxon>Pinopsida</taxon>
        <taxon>Pinidae</taxon>
        <taxon>Conifers II</taxon>
        <taxon>Cupressales</taxon>
        <taxon>Taxaceae</taxon>
        <taxon>Taxus</taxon>
    </lineage>
</organism>
<feature type="non-terminal residue" evidence="2">
    <location>
        <position position="97"/>
    </location>
</feature>
<evidence type="ECO:0000313" key="2">
    <source>
        <dbReference type="EMBL" id="KAH9327552.1"/>
    </source>
</evidence>
<dbReference type="EMBL" id="JAHRHJ020000002">
    <property type="protein sequence ID" value="KAH9327552.1"/>
    <property type="molecule type" value="Genomic_DNA"/>
</dbReference>
<feature type="region of interest" description="Disordered" evidence="1">
    <location>
        <begin position="76"/>
        <end position="97"/>
    </location>
</feature>